<protein>
    <submittedName>
        <fullName evidence="1">Uncharacterized protein</fullName>
    </submittedName>
</protein>
<accession>A0ACC1L078</accession>
<name>A0ACC1L078_9FUNG</name>
<dbReference type="Proteomes" id="UP001140087">
    <property type="component" value="Unassembled WGS sequence"/>
</dbReference>
<proteinExistence type="predicted"/>
<gene>
    <name evidence="1" type="ORF">H4R21_003955</name>
</gene>
<feature type="non-terminal residue" evidence="1">
    <location>
        <position position="522"/>
    </location>
</feature>
<comment type="caution">
    <text evidence="1">The sequence shown here is derived from an EMBL/GenBank/DDBJ whole genome shotgun (WGS) entry which is preliminary data.</text>
</comment>
<reference evidence="1" key="1">
    <citation type="submission" date="2022-07" db="EMBL/GenBank/DDBJ databases">
        <title>Phylogenomic reconstructions and comparative analyses of Kickxellomycotina fungi.</title>
        <authorList>
            <person name="Reynolds N.K."/>
            <person name="Stajich J.E."/>
            <person name="Barry K."/>
            <person name="Grigoriev I.V."/>
            <person name="Crous P."/>
            <person name="Smith M.E."/>
        </authorList>
    </citation>
    <scope>NUCLEOTIDE SEQUENCE</scope>
    <source>
        <strain evidence="1">BCRC 34780</strain>
    </source>
</reference>
<sequence>MEPPTTATPTAPPAAAAPARPPPQIYESHYSASHARKLLASGALVRGVLRVNPKNRADAYVALDETPGSRAVQNAPELLGYGVGTGNDVYVCGDACRNRAVAGDVVAIRLLSKKEAARAYKANRLADDRRKDKMTAQRRARLAGMSEQMGAATETESAATEAESAATETESAATATGPRIPELFGTVVSIIIHDDDRTYAGSLSAVPPPAIVKRHAQFLRSAGRDVLWFRPLSGEIPIMALPAGDVPAELRGCKRNEYCSVRMRGWAATEPVPRATFVEALGGRGSIEAETLLILAENGVITAPATPGVLRCLPAVPWTIPRADLARRTDLRARCVFTIDPASARDLDDAVSCERLPGGRLLVGVHIADVSYFVRPGTALDDHALARATTTYMVQRAYPMLPAVLCEDLCSLGPGVDRLAFSVLWEMDPASGAVCATWFGRSVIRSACKLSYDDAQAAIEGRGLPAAVSCSHARADVESAIRQLDALARVLRRRRFDGGALSLNNVRLAFELDAAGAPVGCR</sequence>
<dbReference type="EMBL" id="JANBUN010001382">
    <property type="protein sequence ID" value="KAJ2798371.1"/>
    <property type="molecule type" value="Genomic_DNA"/>
</dbReference>
<organism evidence="1 2">
    <name type="scientific">Coemansia helicoidea</name>
    <dbReference type="NCBI Taxonomy" id="1286919"/>
    <lineage>
        <taxon>Eukaryota</taxon>
        <taxon>Fungi</taxon>
        <taxon>Fungi incertae sedis</taxon>
        <taxon>Zoopagomycota</taxon>
        <taxon>Kickxellomycotina</taxon>
        <taxon>Kickxellomycetes</taxon>
        <taxon>Kickxellales</taxon>
        <taxon>Kickxellaceae</taxon>
        <taxon>Coemansia</taxon>
    </lineage>
</organism>
<evidence type="ECO:0000313" key="1">
    <source>
        <dbReference type="EMBL" id="KAJ2798371.1"/>
    </source>
</evidence>
<keyword evidence="2" id="KW-1185">Reference proteome</keyword>
<evidence type="ECO:0000313" key="2">
    <source>
        <dbReference type="Proteomes" id="UP001140087"/>
    </source>
</evidence>